<keyword evidence="2" id="KW-1185">Reference proteome</keyword>
<dbReference type="EMBL" id="CCKJ01000036">
    <property type="protein sequence ID" value="CDT73906.1"/>
    <property type="molecule type" value="Genomic_DNA"/>
</dbReference>
<proteinExistence type="predicted"/>
<protein>
    <submittedName>
        <fullName evidence="1">Uncharacterized protein</fullName>
    </submittedName>
</protein>
<accession>A0A0T7E3F3</accession>
<sequence length="47" mass="5318">MGITSDRYLAIKPLKDKLNVDNNMKVVALVISDIIITSYDIYFRGVT</sequence>
<evidence type="ECO:0000313" key="1">
    <source>
        <dbReference type="EMBL" id="CDT73906.1"/>
    </source>
</evidence>
<accession>A0A0T7EM50</accession>
<organism evidence="1 2">
    <name type="scientific">Vibrio coralliirubri</name>
    <dbReference type="NCBI Taxonomy" id="1516159"/>
    <lineage>
        <taxon>Bacteria</taxon>
        <taxon>Pseudomonadati</taxon>
        <taxon>Pseudomonadota</taxon>
        <taxon>Gammaproteobacteria</taxon>
        <taxon>Vibrionales</taxon>
        <taxon>Vibrionaceae</taxon>
        <taxon>Vibrio</taxon>
    </lineage>
</organism>
<evidence type="ECO:0000313" key="2">
    <source>
        <dbReference type="Proteomes" id="UP000041625"/>
    </source>
</evidence>
<dbReference type="AlphaFoldDB" id="A0A0T7DR01"/>
<reference evidence="1 2" key="1">
    <citation type="submission" date="2014-06" db="EMBL/GenBank/DDBJ databases">
        <authorList>
            <person name="Le Roux F."/>
        </authorList>
    </citation>
    <scope>NUCLEOTIDE SEQUENCE [LARGE SCALE GENOMIC DNA]</scope>
    <source>
        <strain evidence="1 2">J2-31</strain>
    </source>
</reference>
<comment type="caution">
    <text evidence="1">The sequence shown here is derived from an EMBL/GenBank/DDBJ whole genome shotgun (WGS) entry which is preliminary data.</text>
</comment>
<dbReference type="Proteomes" id="UP000041625">
    <property type="component" value="Unassembled WGS sequence"/>
</dbReference>
<accession>A0A0T7DR01</accession>
<gene>
    <name evidence="1" type="ORF">VCR31J2_1300077</name>
</gene>
<name>A0A0T7DR01_9VIBR</name>